<feature type="domain" description="PTC1-like winged helix-turn-helix" evidence="3">
    <location>
        <begin position="221"/>
        <end position="302"/>
    </location>
</feature>
<dbReference type="EnsemblPlants" id="OB12G26090.1">
    <property type="protein sequence ID" value="OB12G26090.1"/>
    <property type="gene ID" value="OB12G26090"/>
</dbReference>
<name>J3NF51_ORYBR</name>
<dbReference type="Pfam" id="PF25874">
    <property type="entry name" value="WHD_plant_repro"/>
    <property type="match status" value="1"/>
</dbReference>
<evidence type="ECO:0000313" key="4">
    <source>
        <dbReference type="EnsemblPlants" id="OB12G26090.1"/>
    </source>
</evidence>
<feature type="coiled-coil region" evidence="1">
    <location>
        <begin position="338"/>
        <end position="365"/>
    </location>
</feature>
<feature type="compositionally biased region" description="Basic and acidic residues" evidence="2">
    <location>
        <begin position="16"/>
        <end position="27"/>
    </location>
</feature>
<keyword evidence="1" id="KW-0175">Coiled coil</keyword>
<accession>J3NF51</accession>
<feature type="compositionally biased region" description="Low complexity" evidence="2">
    <location>
        <begin position="505"/>
        <end position="515"/>
    </location>
</feature>
<feature type="compositionally biased region" description="Acidic residues" evidence="2">
    <location>
        <begin position="145"/>
        <end position="156"/>
    </location>
</feature>
<feature type="region of interest" description="Disordered" evidence="2">
    <location>
        <begin position="16"/>
        <end position="76"/>
    </location>
</feature>
<feature type="compositionally biased region" description="Basic residues" evidence="2">
    <location>
        <begin position="168"/>
        <end position="188"/>
    </location>
</feature>
<dbReference type="HOGENOM" id="CLU_017061_0_0_1"/>
<feature type="compositionally biased region" description="Pro residues" evidence="2">
    <location>
        <begin position="53"/>
        <end position="71"/>
    </location>
</feature>
<gene>
    <name evidence="4" type="primary">LOC121056035</name>
</gene>
<evidence type="ECO:0000256" key="2">
    <source>
        <dbReference type="SAM" id="MobiDB-lite"/>
    </source>
</evidence>
<sequence>MSATAVYASRVMRHRAAGEDLGARRDDDGDGAFWAGGAPRLYDFSQQREQEQKPPPLPVSPAPVPPSPEPTSPVSAAVESVAPCLLTLQCSGVGWGVRKRVRYVGRHLGRHALVGLPAGERAVAAQEDEESSTKAGKKEKSPELEQQEAAEEEENCKDDHKATITTDKKKRRRSRGGHRGRGRSKRPKKGEEDKTLQAPKSEKLEEEEEERPAAASGMVDRWKATRYATAEASLLAILRAHGARAGNAIPRGELRKEARKHIGDTGLLDHLLRHIADKLAPGRADRFRRRHNADGGMVYWLEPAELFAVRREAGVADPYWVPPPGWKLGDPVSPEAYALEAKKQVEQLAAELAGVKRHMEQLTSNVMQVSKGMKSEAEKSHNSWQDKYTCMVKANSNLEKQLLSLEEKYENVRQANGDLEEELLFLKEKYVSVFENNIRLEQQMSALSTSFLSLKEDLLWVNAEEQHMLEKEDDLFVKEPWEEDKQEGDATTVVAAAANQLAVDGDGTTTSSNGTEGRGGSGKRTSRKCSVRISKPQGTFQWPSLPFSAPPSPPLTPTADIASAGANSLANFATMDELCEFMMAGGLPTPPSASSTTNNAGAGKLPAPACTSPVKTAALDAGAGGGNVGTELALATPTY</sequence>
<dbReference type="InterPro" id="IPR044221">
    <property type="entry name" value="DYAD/AMEIOTIC1"/>
</dbReference>
<proteinExistence type="predicted"/>
<feature type="region of interest" description="Disordered" evidence="2">
    <location>
        <begin position="122"/>
        <end position="218"/>
    </location>
</feature>
<dbReference type="RefSeq" id="XP_040385676.1">
    <property type="nucleotide sequence ID" value="XM_040529742.1"/>
</dbReference>
<dbReference type="OMA" id="EPWEGDK"/>
<dbReference type="PANTHER" id="PTHR46740:SF6">
    <property type="entry name" value="OS12G0623300 PROTEIN"/>
    <property type="match status" value="1"/>
</dbReference>
<evidence type="ECO:0000313" key="5">
    <source>
        <dbReference type="Proteomes" id="UP000006038"/>
    </source>
</evidence>
<protein>
    <recommendedName>
        <fullName evidence="3">PTC1-like winged helix-turn-helix domain-containing protein</fullName>
    </recommendedName>
</protein>
<dbReference type="AlphaFoldDB" id="J3NF51"/>
<feature type="region of interest" description="Disordered" evidence="2">
    <location>
        <begin position="504"/>
        <end position="529"/>
    </location>
</feature>
<dbReference type="eggNOG" id="ENOG502QU2W">
    <property type="taxonomic scope" value="Eukaryota"/>
</dbReference>
<dbReference type="OrthoDB" id="515863at2759"/>
<feature type="coiled-coil region" evidence="1">
    <location>
        <begin position="395"/>
        <end position="429"/>
    </location>
</feature>
<dbReference type="Proteomes" id="UP000006038">
    <property type="component" value="Chromosome 12"/>
</dbReference>
<dbReference type="InterPro" id="IPR059080">
    <property type="entry name" value="WHD_PTC1"/>
</dbReference>
<dbReference type="PANTHER" id="PTHR46740">
    <property type="entry name" value="PROTEIN DYAD"/>
    <property type="match status" value="1"/>
</dbReference>
<reference evidence="4" key="2">
    <citation type="submission" date="2013-04" db="UniProtKB">
        <authorList>
            <consortium name="EnsemblPlants"/>
        </authorList>
    </citation>
    <scope>IDENTIFICATION</scope>
</reference>
<organism evidence="4">
    <name type="scientific">Oryza brachyantha</name>
    <name type="common">malo sina</name>
    <dbReference type="NCBI Taxonomy" id="4533"/>
    <lineage>
        <taxon>Eukaryota</taxon>
        <taxon>Viridiplantae</taxon>
        <taxon>Streptophyta</taxon>
        <taxon>Embryophyta</taxon>
        <taxon>Tracheophyta</taxon>
        <taxon>Spermatophyta</taxon>
        <taxon>Magnoliopsida</taxon>
        <taxon>Liliopsida</taxon>
        <taxon>Poales</taxon>
        <taxon>Poaceae</taxon>
        <taxon>BOP clade</taxon>
        <taxon>Oryzoideae</taxon>
        <taxon>Oryzeae</taxon>
        <taxon>Oryzinae</taxon>
        <taxon>Oryza</taxon>
    </lineage>
</organism>
<evidence type="ECO:0000256" key="1">
    <source>
        <dbReference type="SAM" id="Coils"/>
    </source>
</evidence>
<dbReference type="STRING" id="4533.J3NF51"/>
<dbReference type="GeneID" id="121056035"/>
<dbReference type="GO" id="GO:0007131">
    <property type="term" value="P:reciprocal meiotic recombination"/>
    <property type="evidence" value="ECO:0007669"/>
    <property type="project" value="InterPro"/>
</dbReference>
<dbReference type="Gramene" id="OB12G26090.1">
    <property type="protein sequence ID" value="OB12G26090.1"/>
    <property type="gene ID" value="OB12G26090"/>
</dbReference>
<dbReference type="GO" id="GO:0051177">
    <property type="term" value="P:meiotic sister chromatid cohesion"/>
    <property type="evidence" value="ECO:0007669"/>
    <property type="project" value="InterPro"/>
</dbReference>
<keyword evidence="5" id="KW-1185">Reference proteome</keyword>
<evidence type="ECO:0000259" key="3">
    <source>
        <dbReference type="Pfam" id="PF25874"/>
    </source>
</evidence>
<reference evidence="4" key="1">
    <citation type="journal article" date="2013" name="Nat. Commun.">
        <title>Whole-genome sequencing of Oryza brachyantha reveals mechanisms underlying Oryza genome evolution.</title>
        <authorList>
            <person name="Chen J."/>
            <person name="Huang Q."/>
            <person name="Gao D."/>
            <person name="Wang J."/>
            <person name="Lang Y."/>
            <person name="Liu T."/>
            <person name="Li B."/>
            <person name="Bai Z."/>
            <person name="Luis Goicoechea J."/>
            <person name="Liang C."/>
            <person name="Chen C."/>
            <person name="Zhang W."/>
            <person name="Sun S."/>
            <person name="Liao Y."/>
            <person name="Zhang X."/>
            <person name="Yang L."/>
            <person name="Song C."/>
            <person name="Wang M."/>
            <person name="Shi J."/>
            <person name="Liu G."/>
            <person name="Liu J."/>
            <person name="Zhou H."/>
            <person name="Zhou W."/>
            <person name="Yu Q."/>
            <person name="An N."/>
            <person name="Chen Y."/>
            <person name="Cai Q."/>
            <person name="Wang B."/>
            <person name="Liu B."/>
            <person name="Min J."/>
            <person name="Huang Y."/>
            <person name="Wu H."/>
            <person name="Li Z."/>
            <person name="Zhang Y."/>
            <person name="Yin Y."/>
            <person name="Song W."/>
            <person name="Jiang J."/>
            <person name="Jackson S.A."/>
            <person name="Wing R.A."/>
            <person name="Wang J."/>
            <person name="Chen M."/>
        </authorList>
    </citation>
    <scope>NUCLEOTIDE SEQUENCE [LARGE SCALE GENOMIC DNA]</scope>
    <source>
        <strain evidence="4">cv. IRGC 101232</strain>
    </source>
</reference>
<feature type="compositionally biased region" description="Basic and acidic residues" evidence="2">
    <location>
        <begin position="189"/>
        <end position="203"/>
    </location>
</feature>